<feature type="binding site" evidence="6">
    <location>
        <begin position="199"/>
        <end position="203"/>
    </location>
    <ligand>
        <name>AMP</name>
        <dbReference type="ChEBI" id="CHEBI:456215"/>
    </ligand>
</feature>
<name>A0A6L7IY44_9ACTN</name>
<dbReference type="GO" id="GO:0052855">
    <property type="term" value="F:ADP-dependent NAD(P)H-hydrate dehydratase activity"/>
    <property type="evidence" value="ECO:0007669"/>
    <property type="project" value="UniProtKB-UniRule"/>
</dbReference>
<dbReference type="GO" id="GO:0052856">
    <property type="term" value="F:NAD(P)HX epimerase activity"/>
    <property type="evidence" value="ECO:0007669"/>
    <property type="project" value="TreeGrafter"/>
</dbReference>
<keyword evidence="4 6" id="KW-0520">NAD</keyword>
<dbReference type="EMBL" id="CP063310">
    <property type="protein sequence ID" value="QOS69124.1"/>
    <property type="molecule type" value="Genomic_DNA"/>
</dbReference>
<dbReference type="Gene3D" id="3.40.1190.20">
    <property type="match status" value="1"/>
</dbReference>
<comment type="similarity">
    <text evidence="6">Belongs to the NnrD/CARKD family.</text>
</comment>
<dbReference type="RefSeq" id="WP_160942906.1">
    <property type="nucleotide sequence ID" value="NZ_CP063310.1"/>
</dbReference>
<evidence type="ECO:0000259" key="7">
    <source>
        <dbReference type="PROSITE" id="PS51383"/>
    </source>
</evidence>
<sequence length="290" mass="29852">MQDVREYSNDELVALVPLPADDANKYARGTLSAVVGSERYPGAACLAAYASQRMGAGYTEVFTSPSAVPLVQGYRPSLVVRPRAALAANLPASTPDKPRAYLVGCGFDADDGGTEKLAHFVLKHADAPVLVDGTGLNALVSEKGRRLLKRRFLNGNPTVVTPHAGEAARLARPFDLPTGDPGALAQALSLAYGVIAVVKGPVTYVSDGERTVRMTHGTPALAKAGTGDVLAGMTAALLAQGLDPFEACVLGTELHGRAGLAAAARWSVIAATAEDVIACVPDALAELVGA</sequence>
<dbReference type="PROSITE" id="PS51383">
    <property type="entry name" value="YJEF_C_3"/>
    <property type="match status" value="1"/>
</dbReference>
<comment type="cofactor">
    <cofactor evidence="6">
        <name>Mg(2+)</name>
        <dbReference type="ChEBI" id="CHEBI:18420"/>
    </cofactor>
</comment>
<comment type="subunit">
    <text evidence="6">Homotetramer.</text>
</comment>
<keyword evidence="5 6" id="KW-0456">Lyase</keyword>
<evidence type="ECO:0000256" key="3">
    <source>
        <dbReference type="ARBA" id="ARBA00022857"/>
    </source>
</evidence>
<evidence type="ECO:0000256" key="5">
    <source>
        <dbReference type="ARBA" id="ARBA00023239"/>
    </source>
</evidence>
<dbReference type="InterPro" id="IPR000631">
    <property type="entry name" value="CARKD"/>
</dbReference>
<evidence type="ECO:0000256" key="4">
    <source>
        <dbReference type="ARBA" id="ARBA00023027"/>
    </source>
</evidence>
<dbReference type="PANTHER" id="PTHR12592">
    <property type="entry name" value="ATP-DEPENDENT (S)-NAD(P)H-HYDRATE DEHYDRATASE FAMILY MEMBER"/>
    <property type="match status" value="1"/>
</dbReference>
<dbReference type="SUPFAM" id="SSF53613">
    <property type="entry name" value="Ribokinase-like"/>
    <property type="match status" value="1"/>
</dbReference>
<evidence type="ECO:0000313" key="8">
    <source>
        <dbReference type="EMBL" id="QOS69124.1"/>
    </source>
</evidence>
<feature type="binding site" evidence="6">
    <location>
        <position position="227"/>
    </location>
    <ligand>
        <name>AMP</name>
        <dbReference type="ChEBI" id="CHEBI:456215"/>
    </ligand>
</feature>
<evidence type="ECO:0000256" key="6">
    <source>
        <dbReference type="HAMAP-Rule" id="MF_01965"/>
    </source>
</evidence>
<proteinExistence type="inferred from homology"/>
<comment type="function">
    <text evidence="6">Catalyzes the dehydration of the S-form of NAD(P)HX at the expense of ADP, which is converted to AMP. Together with NAD(P)HX epimerase, which catalyzes the epimerization of the S- and R-forms, the enzyme allows the repair of both epimers of NAD(P)HX, a damaged form of NAD(P)H that is a result of enzymatic or heat-dependent hydration.</text>
</comment>
<evidence type="ECO:0000256" key="1">
    <source>
        <dbReference type="ARBA" id="ARBA00022741"/>
    </source>
</evidence>
<dbReference type="AlphaFoldDB" id="A0A6L7IY44"/>
<dbReference type="GO" id="GO:0005524">
    <property type="term" value="F:ATP binding"/>
    <property type="evidence" value="ECO:0007669"/>
    <property type="project" value="UniProtKB-KW"/>
</dbReference>
<reference evidence="8 9" key="1">
    <citation type="submission" date="2020-10" db="EMBL/GenBank/DDBJ databases">
        <title>Eggerthella sp. nov., isolated from human feces.</title>
        <authorList>
            <person name="Yajun G."/>
        </authorList>
    </citation>
    <scope>NUCLEOTIDE SEQUENCE [LARGE SCALE GENOMIC DNA]</scope>
    <source>
        <strain evidence="8 9">HF-1101</strain>
    </source>
</reference>
<dbReference type="HAMAP" id="MF_01965">
    <property type="entry name" value="NADHX_dehydratase"/>
    <property type="match status" value="1"/>
</dbReference>
<feature type="binding site" evidence="6">
    <location>
        <position position="163"/>
    </location>
    <ligand>
        <name>(6S)-NADPHX</name>
        <dbReference type="ChEBI" id="CHEBI:64076"/>
    </ligand>
</feature>
<dbReference type="EC" id="4.2.1.136" evidence="6"/>
<evidence type="ECO:0000256" key="2">
    <source>
        <dbReference type="ARBA" id="ARBA00022840"/>
    </source>
</evidence>
<keyword evidence="2 6" id="KW-0067">ATP-binding</keyword>
<dbReference type="InterPro" id="IPR029056">
    <property type="entry name" value="Ribokinase-like"/>
</dbReference>
<feature type="binding site" evidence="6">
    <location>
        <position position="43"/>
    </location>
    <ligand>
        <name>(6S)-NADPHX</name>
        <dbReference type="ChEBI" id="CHEBI:64076"/>
    </ligand>
</feature>
<dbReference type="CDD" id="cd01171">
    <property type="entry name" value="YXKO-related"/>
    <property type="match status" value="1"/>
</dbReference>
<dbReference type="PANTHER" id="PTHR12592:SF0">
    <property type="entry name" value="ATP-DEPENDENT (S)-NAD(P)H-HYDRATE DEHYDRATASE"/>
    <property type="match status" value="1"/>
</dbReference>
<dbReference type="GO" id="GO:0046496">
    <property type="term" value="P:nicotinamide nucleotide metabolic process"/>
    <property type="evidence" value="ECO:0007669"/>
    <property type="project" value="UniProtKB-UniRule"/>
</dbReference>
<keyword evidence="1 6" id="KW-0547">Nucleotide-binding</keyword>
<dbReference type="Pfam" id="PF01256">
    <property type="entry name" value="Carb_kinase"/>
    <property type="match status" value="1"/>
</dbReference>
<feature type="binding site" evidence="6">
    <location>
        <position position="106"/>
    </location>
    <ligand>
        <name>(6S)-NADPHX</name>
        <dbReference type="ChEBI" id="CHEBI:64076"/>
    </ligand>
</feature>
<organism evidence="8 9">
    <name type="scientific">Eggerthella guodeyinii</name>
    <dbReference type="NCBI Taxonomy" id="2690837"/>
    <lineage>
        <taxon>Bacteria</taxon>
        <taxon>Bacillati</taxon>
        <taxon>Actinomycetota</taxon>
        <taxon>Coriobacteriia</taxon>
        <taxon>Eggerthellales</taxon>
        <taxon>Eggerthellaceae</taxon>
        <taxon>Eggerthella</taxon>
    </lineage>
</organism>
<feature type="domain" description="YjeF C-terminal" evidence="7">
    <location>
        <begin position="8"/>
        <end position="287"/>
    </location>
</feature>
<gene>
    <name evidence="6" type="primary">nnrD</name>
    <name evidence="8" type="ORF">GS424_004590</name>
</gene>
<evidence type="ECO:0000313" key="9">
    <source>
        <dbReference type="Proteomes" id="UP000478463"/>
    </source>
</evidence>
<comment type="catalytic activity">
    <reaction evidence="6">
        <text>(6S)-NADPHX + ADP = AMP + phosphate + NADPH + H(+)</text>
        <dbReference type="Rhea" id="RHEA:32235"/>
        <dbReference type="ChEBI" id="CHEBI:15378"/>
        <dbReference type="ChEBI" id="CHEBI:43474"/>
        <dbReference type="ChEBI" id="CHEBI:57783"/>
        <dbReference type="ChEBI" id="CHEBI:64076"/>
        <dbReference type="ChEBI" id="CHEBI:456215"/>
        <dbReference type="ChEBI" id="CHEBI:456216"/>
        <dbReference type="EC" id="4.2.1.136"/>
    </reaction>
</comment>
<dbReference type="Proteomes" id="UP000478463">
    <property type="component" value="Chromosome"/>
</dbReference>
<dbReference type="KEGG" id="egd:GS424_004590"/>
<feature type="binding site" evidence="6">
    <location>
        <position position="228"/>
    </location>
    <ligand>
        <name>(6S)-NADPHX</name>
        <dbReference type="ChEBI" id="CHEBI:64076"/>
    </ligand>
</feature>
<dbReference type="NCBIfam" id="TIGR00196">
    <property type="entry name" value="yjeF_cterm"/>
    <property type="match status" value="1"/>
</dbReference>
<protein>
    <recommendedName>
        <fullName evidence="6">ADP-dependent (S)-NAD(P)H-hydrate dehydratase</fullName>
        <ecNumber evidence="6">4.2.1.136</ecNumber>
    </recommendedName>
    <alternativeName>
        <fullName evidence="6">ADP-dependent NAD(P)HX dehydratase</fullName>
    </alternativeName>
</protein>
<accession>A0A6L7IY44</accession>
<dbReference type="GO" id="GO:0110051">
    <property type="term" value="P:metabolite repair"/>
    <property type="evidence" value="ECO:0007669"/>
    <property type="project" value="TreeGrafter"/>
</dbReference>
<comment type="catalytic activity">
    <reaction evidence="6">
        <text>(6S)-NADHX + ADP = AMP + phosphate + NADH + H(+)</text>
        <dbReference type="Rhea" id="RHEA:32223"/>
        <dbReference type="ChEBI" id="CHEBI:15378"/>
        <dbReference type="ChEBI" id="CHEBI:43474"/>
        <dbReference type="ChEBI" id="CHEBI:57945"/>
        <dbReference type="ChEBI" id="CHEBI:64074"/>
        <dbReference type="ChEBI" id="CHEBI:456215"/>
        <dbReference type="ChEBI" id="CHEBI:456216"/>
        <dbReference type="EC" id="4.2.1.136"/>
    </reaction>
</comment>
<keyword evidence="3 6" id="KW-0521">NADP</keyword>